<keyword evidence="2" id="KW-1185">Reference proteome</keyword>
<dbReference type="GeneID" id="37142187"/>
<dbReference type="OrthoDB" id="4343980at2759"/>
<evidence type="ECO:0000313" key="2">
    <source>
        <dbReference type="Proteomes" id="UP000248340"/>
    </source>
</evidence>
<sequence length="192" mass="20977">MWWLEIHPKLASIPLGFGADFLGRGTLAVDPVDNDAISIAKATIDTVAAFANELLWGLENDDLISVSAAMTITWSKMRKPVNSPHLGLGMSVTVSLRAMMQETVESTSNVLTICPGSLPKTDPEEDYKPIWGSHIDQYDTGSLTGIEGDGVLEDVLTAYNEDAYLWDKCFDLANAVKNAGKCYRRTPDIAPW</sequence>
<reference evidence="1 2" key="1">
    <citation type="submission" date="2016-12" db="EMBL/GenBank/DDBJ databases">
        <title>The genomes of Aspergillus section Nigri reveals drivers in fungal speciation.</title>
        <authorList>
            <consortium name="DOE Joint Genome Institute"/>
            <person name="Vesth T.C."/>
            <person name="Nybo J."/>
            <person name="Theobald S."/>
            <person name="Brandl J."/>
            <person name="Frisvad J.C."/>
            <person name="Nielsen K.F."/>
            <person name="Lyhne E.K."/>
            <person name="Kogle M.E."/>
            <person name="Kuo A."/>
            <person name="Riley R."/>
            <person name="Clum A."/>
            <person name="Nolan M."/>
            <person name="Lipzen A."/>
            <person name="Salamov A."/>
            <person name="Henrissat B."/>
            <person name="Wiebenga A."/>
            <person name="De Vries R.P."/>
            <person name="Grigoriev I.V."/>
            <person name="Mortensen U.H."/>
            <person name="Andersen M.R."/>
            <person name="Baker S.E."/>
        </authorList>
    </citation>
    <scope>NUCLEOTIDE SEQUENCE [LARGE SCALE GENOMIC DNA]</scope>
    <source>
        <strain evidence="1 2">CBS 121591</strain>
    </source>
</reference>
<organism evidence="1 2">
    <name type="scientific">Aspergillus uvarum CBS 121591</name>
    <dbReference type="NCBI Taxonomy" id="1448315"/>
    <lineage>
        <taxon>Eukaryota</taxon>
        <taxon>Fungi</taxon>
        <taxon>Dikarya</taxon>
        <taxon>Ascomycota</taxon>
        <taxon>Pezizomycotina</taxon>
        <taxon>Eurotiomycetes</taxon>
        <taxon>Eurotiomycetidae</taxon>
        <taxon>Eurotiales</taxon>
        <taxon>Aspergillaceae</taxon>
        <taxon>Aspergillus</taxon>
        <taxon>Aspergillus subgen. Circumdati</taxon>
    </lineage>
</organism>
<dbReference type="RefSeq" id="XP_025489247.1">
    <property type="nucleotide sequence ID" value="XM_025639445.1"/>
</dbReference>
<protein>
    <submittedName>
        <fullName evidence="1">Uncharacterized protein</fullName>
    </submittedName>
</protein>
<gene>
    <name evidence="1" type="ORF">BO82DRAFT_404710</name>
</gene>
<dbReference type="Proteomes" id="UP000248340">
    <property type="component" value="Unassembled WGS sequence"/>
</dbReference>
<name>A0A319C4Z0_9EURO</name>
<dbReference type="AlphaFoldDB" id="A0A319C4Z0"/>
<accession>A0A319C4Z0</accession>
<dbReference type="VEuPathDB" id="FungiDB:BO82DRAFT_404710"/>
<proteinExistence type="predicted"/>
<evidence type="ECO:0000313" key="1">
    <source>
        <dbReference type="EMBL" id="PYH79047.1"/>
    </source>
</evidence>
<dbReference type="EMBL" id="KZ821723">
    <property type="protein sequence ID" value="PYH79047.1"/>
    <property type="molecule type" value="Genomic_DNA"/>
</dbReference>